<gene>
    <name evidence="1" type="ORF">ABIC55_003645</name>
</gene>
<dbReference type="EMBL" id="JBEPME010000005">
    <property type="protein sequence ID" value="MET3658528.1"/>
    <property type="molecule type" value="Genomic_DNA"/>
</dbReference>
<proteinExistence type="predicted"/>
<evidence type="ECO:0000313" key="2">
    <source>
        <dbReference type="Proteomes" id="UP001549104"/>
    </source>
</evidence>
<sequence length="132" mass="14484">MAEMNALDALLGASIEVEDMVYIKRLKTNFRVKALTGDRINKLREQCTYSEGKGSGRKMVVNEEELGGLMISESCIEPDFNNPKLLEKYGARDAGDCVQKALLAGEVATLSHAVLDVSGFDRGEDDVEEVKN</sequence>
<dbReference type="Pfam" id="PF08890">
    <property type="entry name" value="Phage_TAC_5"/>
    <property type="match status" value="1"/>
</dbReference>
<name>A0ABV2KBR4_SPOPS</name>
<dbReference type="Gene3D" id="3.30.2220.30">
    <property type="match status" value="1"/>
</dbReference>
<organism evidence="1 2">
    <name type="scientific">Sporosarcina psychrophila</name>
    <name type="common">Bacillus psychrophilus</name>
    <dbReference type="NCBI Taxonomy" id="1476"/>
    <lineage>
        <taxon>Bacteria</taxon>
        <taxon>Bacillati</taxon>
        <taxon>Bacillota</taxon>
        <taxon>Bacilli</taxon>
        <taxon>Bacillales</taxon>
        <taxon>Caryophanaceae</taxon>
        <taxon>Sporosarcina</taxon>
    </lineage>
</organism>
<dbReference type="Proteomes" id="UP001549104">
    <property type="component" value="Unassembled WGS sequence"/>
</dbReference>
<dbReference type="InterPro" id="IPR014986">
    <property type="entry name" value="XkdN-like"/>
</dbReference>
<dbReference type="RefSeq" id="WP_354314190.1">
    <property type="nucleotide sequence ID" value="NZ_JBEPME010000005.1"/>
</dbReference>
<reference evidence="1 2" key="1">
    <citation type="submission" date="2024-06" db="EMBL/GenBank/DDBJ databases">
        <title>Sorghum-associated microbial communities from plants grown in Nebraska, USA.</title>
        <authorList>
            <person name="Schachtman D."/>
        </authorList>
    </citation>
    <scope>NUCLEOTIDE SEQUENCE [LARGE SCALE GENOMIC DNA]</scope>
    <source>
        <strain evidence="1 2">1288</strain>
    </source>
</reference>
<keyword evidence="2" id="KW-1185">Reference proteome</keyword>
<protein>
    <recommendedName>
        <fullName evidence="3">Phage portal protein</fullName>
    </recommendedName>
</protein>
<comment type="caution">
    <text evidence="1">The sequence shown here is derived from an EMBL/GenBank/DDBJ whole genome shotgun (WGS) entry which is preliminary data.</text>
</comment>
<dbReference type="InterPro" id="IPR038559">
    <property type="entry name" value="XkdN-like_sf"/>
</dbReference>
<evidence type="ECO:0000313" key="1">
    <source>
        <dbReference type="EMBL" id="MET3658528.1"/>
    </source>
</evidence>
<evidence type="ECO:0008006" key="3">
    <source>
        <dbReference type="Google" id="ProtNLM"/>
    </source>
</evidence>
<accession>A0ABV2KBR4</accession>